<reference evidence="12" key="1">
    <citation type="journal article" date="2018" name="Nat. Microbiol.">
        <title>Leveraging single-cell genomics to expand the fungal tree of life.</title>
        <authorList>
            <person name="Ahrendt S.R."/>
            <person name="Quandt C.A."/>
            <person name="Ciobanu D."/>
            <person name="Clum A."/>
            <person name="Salamov A."/>
            <person name="Andreopoulos B."/>
            <person name="Cheng J.F."/>
            <person name="Woyke T."/>
            <person name="Pelin A."/>
            <person name="Henrissat B."/>
            <person name="Reynolds N.K."/>
            <person name="Benny G.L."/>
            <person name="Smith M.E."/>
            <person name="James T.Y."/>
            <person name="Grigoriev I.V."/>
        </authorList>
    </citation>
    <scope>NUCLEOTIDE SEQUENCE [LARGE SCALE GENOMIC DNA]</scope>
    <source>
        <strain evidence="12">RSA 468</strain>
    </source>
</reference>
<dbReference type="Gene3D" id="1.50.40.10">
    <property type="entry name" value="Mitochondrial carrier domain"/>
    <property type="match status" value="1"/>
</dbReference>
<evidence type="ECO:0000256" key="5">
    <source>
        <dbReference type="ARBA" id="ARBA00022737"/>
    </source>
</evidence>
<accession>A0A4P9ZQR1</accession>
<evidence type="ECO:0000256" key="8">
    <source>
        <dbReference type="ARBA" id="ARBA00023136"/>
    </source>
</evidence>
<dbReference type="InterPro" id="IPR002067">
    <property type="entry name" value="MCP"/>
</dbReference>
<dbReference type="EMBL" id="ML002818">
    <property type="protein sequence ID" value="RKP35655.1"/>
    <property type="molecule type" value="Genomic_DNA"/>
</dbReference>
<evidence type="ECO:0000256" key="10">
    <source>
        <dbReference type="RuleBase" id="RU000488"/>
    </source>
</evidence>
<evidence type="ECO:0000256" key="7">
    <source>
        <dbReference type="ARBA" id="ARBA00023128"/>
    </source>
</evidence>
<organism evidence="11 12">
    <name type="scientific">Dimargaris cristalligena</name>
    <dbReference type="NCBI Taxonomy" id="215637"/>
    <lineage>
        <taxon>Eukaryota</taxon>
        <taxon>Fungi</taxon>
        <taxon>Fungi incertae sedis</taxon>
        <taxon>Zoopagomycota</taxon>
        <taxon>Kickxellomycotina</taxon>
        <taxon>Dimargaritomycetes</taxon>
        <taxon>Dimargaritales</taxon>
        <taxon>Dimargaritaceae</taxon>
        <taxon>Dimargaris</taxon>
    </lineage>
</organism>
<evidence type="ECO:0000256" key="2">
    <source>
        <dbReference type="ARBA" id="ARBA00006375"/>
    </source>
</evidence>
<evidence type="ECO:0000256" key="9">
    <source>
        <dbReference type="PROSITE-ProRule" id="PRU00282"/>
    </source>
</evidence>
<dbReference type="Pfam" id="PF00153">
    <property type="entry name" value="Mito_carr"/>
    <property type="match status" value="3"/>
</dbReference>
<proteinExistence type="inferred from homology"/>
<evidence type="ECO:0000256" key="3">
    <source>
        <dbReference type="ARBA" id="ARBA00022448"/>
    </source>
</evidence>
<feature type="repeat" description="Solcar" evidence="9">
    <location>
        <begin position="11"/>
        <end position="97"/>
    </location>
</feature>
<dbReference type="InterPro" id="IPR023395">
    <property type="entry name" value="MCP_dom_sf"/>
</dbReference>
<evidence type="ECO:0000256" key="6">
    <source>
        <dbReference type="ARBA" id="ARBA00022989"/>
    </source>
</evidence>
<protein>
    <submittedName>
        <fullName evidence="11">Mitochondrial carrier domain-containing protein</fullName>
    </submittedName>
</protein>
<keyword evidence="6" id="KW-1133">Transmembrane helix</keyword>
<dbReference type="Proteomes" id="UP000268162">
    <property type="component" value="Unassembled WGS sequence"/>
</dbReference>
<dbReference type="AlphaFoldDB" id="A0A4P9ZQR1"/>
<dbReference type="GO" id="GO:0000064">
    <property type="term" value="F:L-ornithine transmembrane transporter activity"/>
    <property type="evidence" value="ECO:0007669"/>
    <property type="project" value="TreeGrafter"/>
</dbReference>
<evidence type="ECO:0000256" key="4">
    <source>
        <dbReference type="ARBA" id="ARBA00022692"/>
    </source>
</evidence>
<evidence type="ECO:0000313" key="12">
    <source>
        <dbReference type="Proteomes" id="UP000268162"/>
    </source>
</evidence>
<sequence>MVSKTRSFTLPDGVLDFIAGSVAGAGQTAVGQPFDTVKTRLQIEGQSSRFKGPLDCVLQTIRKEGVLSLYKGMLSPLLGISAVNAVLFATYSRLKELQKSSASDQLKLYQIALAGGGAGAANSIIISPVELLKIRLQGQYGSRSSNIPTGPSQLARDLCRSQGLRRGLFRGFWATLFREIPANMGFYAGFEAAKRWLANDQYDANSLPVSRLLLAGACGGISYWTVCYPMDIIKSRVQFSTSPLRRPLSYIADTARQIYREGGLRAFTRGLTPTLLRSLPAAATTFSLYELSSNYLKQGFS</sequence>
<keyword evidence="5" id="KW-0677">Repeat</keyword>
<keyword evidence="12" id="KW-1185">Reference proteome</keyword>
<feature type="repeat" description="Solcar" evidence="9">
    <location>
        <begin position="106"/>
        <end position="196"/>
    </location>
</feature>
<dbReference type="PANTHER" id="PTHR45624">
    <property type="entry name" value="MITOCHONDRIAL BASIC AMINO ACIDS TRANSPORTER-RELATED"/>
    <property type="match status" value="1"/>
</dbReference>
<dbReference type="GO" id="GO:1990575">
    <property type="term" value="P:mitochondrial L-ornithine transmembrane transport"/>
    <property type="evidence" value="ECO:0007669"/>
    <property type="project" value="TreeGrafter"/>
</dbReference>
<dbReference type="SUPFAM" id="SSF103506">
    <property type="entry name" value="Mitochondrial carrier"/>
    <property type="match status" value="1"/>
</dbReference>
<comment type="similarity">
    <text evidence="2 10">Belongs to the mitochondrial carrier (TC 2.A.29) family.</text>
</comment>
<dbReference type="PROSITE" id="PS50920">
    <property type="entry name" value="SOLCAR"/>
    <property type="match status" value="3"/>
</dbReference>
<keyword evidence="8 9" id="KW-0472">Membrane</keyword>
<evidence type="ECO:0000313" key="11">
    <source>
        <dbReference type="EMBL" id="RKP35655.1"/>
    </source>
</evidence>
<dbReference type="PRINTS" id="PR00926">
    <property type="entry name" value="MITOCARRIER"/>
</dbReference>
<dbReference type="InterPro" id="IPR018108">
    <property type="entry name" value="MCP_transmembrane"/>
</dbReference>
<dbReference type="InterPro" id="IPR050567">
    <property type="entry name" value="Mitochondrial_Carrier"/>
</dbReference>
<keyword evidence="4 9" id="KW-0812">Transmembrane</keyword>
<gene>
    <name evidence="11" type="ORF">BJ085DRAFT_23059</name>
</gene>
<keyword evidence="3 10" id="KW-0813">Transport</keyword>
<comment type="subcellular location">
    <subcellularLocation>
        <location evidence="1">Mitochondrion membrane</location>
        <topology evidence="1">Multi-pass membrane protein</topology>
    </subcellularLocation>
</comment>
<name>A0A4P9ZQR1_9FUNG</name>
<feature type="repeat" description="Solcar" evidence="9">
    <location>
        <begin position="210"/>
        <end position="295"/>
    </location>
</feature>
<dbReference type="STRING" id="215637.A0A4P9ZQR1"/>
<keyword evidence="7" id="KW-0496">Mitochondrion</keyword>
<dbReference type="PANTHER" id="PTHR45624:SF45">
    <property type="entry name" value="MITOCHONDRIAL CARRIER"/>
    <property type="match status" value="1"/>
</dbReference>
<dbReference type="GO" id="GO:0031966">
    <property type="term" value="C:mitochondrial membrane"/>
    <property type="evidence" value="ECO:0007669"/>
    <property type="project" value="UniProtKB-SubCell"/>
</dbReference>
<evidence type="ECO:0000256" key="1">
    <source>
        <dbReference type="ARBA" id="ARBA00004225"/>
    </source>
</evidence>